<organism evidence="5 6">
    <name type="scientific">Chiayiivirga flava</name>
    <dbReference type="NCBI Taxonomy" id="659595"/>
    <lineage>
        <taxon>Bacteria</taxon>
        <taxon>Pseudomonadati</taxon>
        <taxon>Pseudomonadota</taxon>
        <taxon>Gammaproteobacteria</taxon>
        <taxon>Lysobacterales</taxon>
        <taxon>Lysobacteraceae</taxon>
        <taxon>Chiayiivirga</taxon>
    </lineage>
</organism>
<feature type="domain" description="Response regulatory" evidence="4">
    <location>
        <begin position="10"/>
        <end position="128"/>
    </location>
</feature>
<accession>A0A7W8D6E1</accession>
<dbReference type="SMART" id="SM00448">
    <property type="entry name" value="REC"/>
    <property type="match status" value="1"/>
</dbReference>
<dbReference type="Pfam" id="PF01627">
    <property type="entry name" value="Hpt"/>
    <property type="match status" value="1"/>
</dbReference>
<dbReference type="Pfam" id="PF00072">
    <property type="entry name" value="Response_reg"/>
    <property type="match status" value="1"/>
</dbReference>
<protein>
    <submittedName>
        <fullName evidence="5">CheY-like chemotaxis protein</fullName>
    </submittedName>
</protein>
<dbReference type="PROSITE" id="PS50110">
    <property type="entry name" value="RESPONSE_REGULATORY"/>
    <property type="match status" value="1"/>
</dbReference>
<evidence type="ECO:0000313" key="6">
    <source>
        <dbReference type="Proteomes" id="UP000521199"/>
    </source>
</evidence>
<dbReference type="InterPro" id="IPR036641">
    <property type="entry name" value="HPT_dom_sf"/>
</dbReference>
<dbReference type="Gene3D" id="3.40.50.2300">
    <property type="match status" value="1"/>
</dbReference>
<dbReference type="Gene3D" id="1.20.120.160">
    <property type="entry name" value="HPT domain"/>
    <property type="match status" value="1"/>
</dbReference>
<dbReference type="Proteomes" id="UP000521199">
    <property type="component" value="Unassembled WGS sequence"/>
</dbReference>
<evidence type="ECO:0000313" key="5">
    <source>
        <dbReference type="EMBL" id="MBB5207123.1"/>
    </source>
</evidence>
<dbReference type="PANTHER" id="PTHR44591">
    <property type="entry name" value="STRESS RESPONSE REGULATOR PROTEIN 1"/>
    <property type="match status" value="1"/>
</dbReference>
<dbReference type="GO" id="GO:0004672">
    <property type="term" value="F:protein kinase activity"/>
    <property type="evidence" value="ECO:0007669"/>
    <property type="project" value="UniProtKB-ARBA"/>
</dbReference>
<dbReference type="SUPFAM" id="SSF47226">
    <property type="entry name" value="Histidine-containing phosphotransfer domain, HPT domain"/>
    <property type="match status" value="1"/>
</dbReference>
<evidence type="ECO:0000256" key="2">
    <source>
        <dbReference type="ARBA" id="ARBA00023012"/>
    </source>
</evidence>
<dbReference type="InterPro" id="IPR050595">
    <property type="entry name" value="Bact_response_regulator"/>
</dbReference>
<dbReference type="EMBL" id="JACHHP010000001">
    <property type="protein sequence ID" value="MBB5207123.1"/>
    <property type="molecule type" value="Genomic_DNA"/>
</dbReference>
<evidence type="ECO:0000256" key="1">
    <source>
        <dbReference type="ARBA" id="ARBA00022553"/>
    </source>
</evidence>
<dbReference type="GO" id="GO:0000160">
    <property type="term" value="P:phosphorelay signal transduction system"/>
    <property type="evidence" value="ECO:0007669"/>
    <property type="project" value="UniProtKB-KW"/>
</dbReference>
<name>A0A7W8D6E1_9GAMM</name>
<dbReference type="PANTHER" id="PTHR44591:SF21">
    <property type="entry name" value="TWO-COMPONENT RESPONSE REGULATOR"/>
    <property type="match status" value="1"/>
</dbReference>
<dbReference type="SUPFAM" id="SSF52172">
    <property type="entry name" value="CheY-like"/>
    <property type="match status" value="1"/>
</dbReference>
<dbReference type="InterPro" id="IPR008207">
    <property type="entry name" value="Sig_transdc_His_kin_Hpt_dom"/>
</dbReference>
<evidence type="ECO:0000256" key="3">
    <source>
        <dbReference type="PROSITE-ProRule" id="PRU00169"/>
    </source>
</evidence>
<keyword evidence="1 3" id="KW-0597">Phosphoprotein</keyword>
<dbReference type="InterPro" id="IPR011006">
    <property type="entry name" value="CheY-like_superfamily"/>
</dbReference>
<keyword evidence="2" id="KW-0902">Two-component regulatory system</keyword>
<sequence length="252" mass="26123">MRVRRPMNAVVLLAEDEPVSRVFLADALTALGVRCDAVDDGREALLRACARRYDALLLDLNLPGCDGVAVLGRVRSDADAASRAAPALALTADDCPHTRQRLLDTGFAAVAHKPIGVEPLARALRALGFAIDADAPPAARTSAPEHDTPAWDDEAALAAAGGNRTIVDTLRTMMLKELAAQRADIAAAVSRGDIDTARAQLHRLQAACGFCGAVRLAGSARALQAALAARAGVDTCVSVFLCDADTLLAGAA</sequence>
<evidence type="ECO:0000259" key="4">
    <source>
        <dbReference type="PROSITE" id="PS50110"/>
    </source>
</evidence>
<reference evidence="5 6" key="1">
    <citation type="submission" date="2020-08" db="EMBL/GenBank/DDBJ databases">
        <title>Genomic Encyclopedia of Type Strains, Phase IV (KMG-IV): sequencing the most valuable type-strain genomes for metagenomic binning, comparative biology and taxonomic classification.</title>
        <authorList>
            <person name="Goeker M."/>
        </authorList>
    </citation>
    <scope>NUCLEOTIDE SEQUENCE [LARGE SCALE GENOMIC DNA]</scope>
    <source>
        <strain evidence="5 6">DSM 24163</strain>
    </source>
</reference>
<comment type="caution">
    <text evidence="5">The sequence shown here is derived from an EMBL/GenBank/DDBJ whole genome shotgun (WGS) entry which is preliminary data.</text>
</comment>
<proteinExistence type="predicted"/>
<dbReference type="AlphaFoldDB" id="A0A7W8D6E1"/>
<dbReference type="InterPro" id="IPR001789">
    <property type="entry name" value="Sig_transdc_resp-reg_receiver"/>
</dbReference>
<feature type="modified residue" description="4-aspartylphosphate" evidence="3">
    <location>
        <position position="59"/>
    </location>
</feature>
<dbReference type="RefSeq" id="WP_183959634.1">
    <property type="nucleotide sequence ID" value="NZ_JACHHP010000001.1"/>
</dbReference>
<keyword evidence="6" id="KW-1185">Reference proteome</keyword>
<gene>
    <name evidence="5" type="ORF">HNQ52_000639</name>
</gene>